<sequence length="165" mass="19585">MVPAPVTYPDRPFLRWKFTYKDTGRRDNTDSGLRDNPVTYLEACEKLHGAFSEFSEKAGISVEPVQFEDIKKKVKSVLKVEADKEGRIYAWKRSTENGNLFKVTEQDKSLHYSPYFWEQQKEDFEYMENSQEMIQKQVYRFHQAAGYHRHYTLKQLLPKHNILVV</sequence>
<gene>
    <name evidence="2" type="ORF">BECKSD772E_GA0070983_103730</name>
    <name evidence="1" type="ORF">BECKSD772F_GA0070984_105720</name>
</gene>
<reference evidence="2" key="1">
    <citation type="submission" date="2019-02" db="EMBL/GenBank/DDBJ databases">
        <authorList>
            <person name="Gruber-Vodicka R. H."/>
            <person name="Seah K. B. B."/>
        </authorList>
    </citation>
    <scope>NUCLEOTIDE SEQUENCE</scope>
    <source>
        <strain evidence="2">BECK_S1320</strain>
        <strain evidence="1">BECK_S1321</strain>
    </source>
</reference>
<dbReference type="Pfam" id="PF20551">
    <property type="entry name" value="DUF6765"/>
    <property type="match status" value="1"/>
</dbReference>
<evidence type="ECO:0000313" key="2">
    <source>
        <dbReference type="EMBL" id="VFK44425.1"/>
    </source>
</evidence>
<dbReference type="EMBL" id="CAADFU010000037">
    <property type="protein sequence ID" value="VFK44425.1"/>
    <property type="molecule type" value="Genomic_DNA"/>
</dbReference>
<proteinExistence type="predicted"/>
<organism evidence="2">
    <name type="scientific">Candidatus Kentrum sp. SD</name>
    <dbReference type="NCBI Taxonomy" id="2126332"/>
    <lineage>
        <taxon>Bacteria</taxon>
        <taxon>Pseudomonadati</taxon>
        <taxon>Pseudomonadota</taxon>
        <taxon>Gammaproteobacteria</taxon>
        <taxon>Candidatus Kentrum</taxon>
    </lineage>
</organism>
<protein>
    <submittedName>
        <fullName evidence="2">Uncharacterized protein</fullName>
    </submittedName>
</protein>
<dbReference type="EMBL" id="CAADFR010000057">
    <property type="protein sequence ID" value="VFK40292.1"/>
    <property type="molecule type" value="Genomic_DNA"/>
</dbReference>
<dbReference type="InterPro" id="IPR046653">
    <property type="entry name" value="DUF6765"/>
</dbReference>
<evidence type="ECO:0000313" key="1">
    <source>
        <dbReference type="EMBL" id="VFK40292.1"/>
    </source>
</evidence>
<name>A0A450YSC8_9GAMM</name>
<accession>A0A450YSC8</accession>
<dbReference type="AlphaFoldDB" id="A0A450YSC8"/>